<evidence type="ECO:0000259" key="3">
    <source>
        <dbReference type="PROSITE" id="PS50977"/>
    </source>
</evidence>
<organism evidence="4 5">
    <name type="scientific">Acerihabitans arboris</name>
    <dbReference type="NCBI Taxonomy" id="2691583"/>
    <lineage>
        <taxon>Bacteria</taxon>
        <taxon>Pseudomonadati</taxon>
        <taxon>Pseudomonadota</taxon>
        <taxon>Gammaproteobacteria</taxon>
        <taxon>Enterobacterales</taxon>
        <taxon>Pectobacteriaceae</taxon>
        <taxon>Acerihabitans</taxon>
    </lineage>
</organism>
<keyword evidence="5" id="KW-1185">Reference proteome</keyword>
<dbReference type="Gene3D" id="1.10.357.10">
    <property type="entry name" value="Tetracycline Repressor, domain 2"/>
    <property type="match status" value="1"/>
</dbReference>
<evidence type="ECO:0000313" key="4">
    <source>
        <dbReference type="EMBL" id="NDL64076.1"/>
    </source>
</evidence>
<dbReference type="SUPFAM" id="SSF48498">
    <property type="entry name" value="Tetracyclin repressor-like, C-terminal domain"/>
    <property type="match status" value="1"/>
</dbReference>
<feature type="DNA-binding region" description="H-T-H motif" evidence="2">
    <location>
        <begin position="35"/>
        <end position="54"/>
    </location>
</feature>
<accession>A0A845SM74</accession>
<dbReference type="PRINTS" id="PR00455">
    <property type="entry name" value="HTHTETR"/>
</dbReference>
<dbReference type="PANTHER" id="PTHR30055">
    <property type="entry name" value="HTH-TYPE TRANSCRIPTIONAL REGULATOR RUTR"/>
    <property type="match status" value="1"/>
</dbReference>
<dbReference type="EMBL" id="WUBS01000010">
    <property type="protein sequence ID" value="NDL64076.1"/>
    <property type="molecule type" value="Genomic_DNA"/>
</dbReference>
<sequence length="232" mass="25538">MPSSPTPTTRGEQAKTQLIAAGIELFGEKGPQTATTREIAQRSGQNIAAIFYYFGSKEGLYLAVAQWIADFIKQALSSQSAKIDLLLAQPEIDAAQCRHYLHECMMTFTELLASKETLNLSKIISREQLTPTEAYTLIHQQAIAPMHQRMTRLVAGFTGCDAASIDTMLHTHALLGEVLSFRLARETILLRAGWRGLGPAQVTQINRVLAQHIDWFLNGLRAGQADNTGKTT</sequence>
<dbReference type="InterPro" id="IPR015292">
    <property type="entry name" value="Tscrpt_reg_YbiH_C"/>
</dbReference>
<feature type="domain" description="HTH tetR-type" evidence="3">
    <location>
        <begin position="12"/>
        <end position="72"/>
    </location>
</feature>
<keyword evidence="1 2" id="KW-0238">DNA-binding</keyword>
<dbReference type="PROSITE" id="PS50977">
    <property type="entry name" value="HTH_TETR_2"/>
    <property type="match status" value="1"/>
</dbReference>
<dbReference type="PROSITE" id="PS01081">
    <property type="entry name" value="HTH_TETR_1"/>
    <property type="match status" value="1"/>
</dbReference>
<dbReference type="InterPro" id="IPR009057">
    <property type="entry name" value="Homeodomain-like_sf"/>
</dbReference>
<dbReference type="InterPro" id="IPR050109">
    <property type="entry name" value="HTH-type_TetR-like_transc_reg"/>
</dbReference>
<dbReference type="PANTHER" id="PTHR30055:SF146">
    <property type="entry name" value="HTH-TYPE TRANSCRIPTIONAL DUAL REGULATOR CECR"/>
    <property type="match status" value="1"/>
</dbReference>
<dbReference type="Pfam" id="PF00440">
    <property type="entry name" value="TetR_N"/>
    <property type="match status" value="1"/>
</dbReference>
<dbReference type="AlphaFoldDB" id="A0A845SM74"/>
<dbReference type="Pfam" id="PF09209">
    <property type="entry name" value="CecR_C"/>
    <property type="match status" value="1"/>
</dbReference>
<evidence type="ECO:0000256" key="2">
    <source>
        <dbReference type="PROSITE-ProRule" id="PRU00335"/>
    </source>
</evidence>
<dbReference type="InterPro" id="IPR023772">
    <property type="entry name" value="DNA-bd_HTH_TetR-type_CS"/>
</dbReference>
<dbReference type="GO" id="GO:0000976">
    <property type="term" value="F:transcription cis-regulatory region binding"/>
    <property type="evidence" value="ECO:0007669"/>
    <property type="project" value="TreeGrafter"/>
</dbReference>
<evidence type="ECO:0000256" key="1">
    <source>
        <dbReference type="ARBA" id="ARBA00023125"/>
    </source>
</evidence>
<gene>
    <name evidence="4" type="primary">cecR</name>
    <name evidence="4" type="ORF">GRH90_15130</name>
</gene>
<dbReference type="NCBIfam" id="NF008587">
    <property type="entry name" value="PRK11552.1"/>
    <property type="match status" value="1"/>
</dbReference>
<dbReference type="RefSeq" id="WP_162366792.1">
    <property type="nucleotide sequence ID" value="NZ_WUBS01000010.1"/>
</dbReference>
<name>A0A845SM74_9GAMM</name>
<reference evidence="4 5" key="1">
    <citation type="submission" date="2019-12" db="EMBL/GenBank/DDBJ databases">
        <authorList>
            <person name="Lee S.D."/>
        </authorList>
    </citation>
    <scope>NUCLEOTIDE SEQUENCE [LARGE SCALE GENOMIC DNA]</scope>
    <source>
        <strain evidence="4 5">SAP-6</strain>
    </source>
</reference>
<dbReference type="InterPro" id="IPR001647">
    <property type="entry name" value="HTH_TetR"/>
</dbReference>
<evidence type="ECO:0000313" key="5">
    <source>
        <dbReference type="Proteomes" id="UP000461443"/>
    </source>
</evidence>
<comment type="caution">
    <text evidence="4">The sequence shown here is derived from an EMBL/GenBank/DDBJ whole genome shotgun (WGS) entry which is preliminary data.</text>
</comment>
<reference evidence="4 5" key="2">
    <citation type="submission" date="2020-02" db="EMBL/GenBank/DDBJ databases">
        <title>The new genus of Enterobacteriales.</title>
        <authorList>
            <person name="Kim I.S."/>
        </authorList>
    </citation>
    <scope>NUCLEOTIDE SEQUENCE [LARGE SCALE GENOMIC DNA]</scope>
    <source>
        <strain evidence="4 5">SAP-6</strain>
    </source>
</reference>
<dbReference type="Gene3D" id="1.10.10.60">
    <property type="entry name" value="Homeodomain-like"/>
    <property type="match status" value="1"/>
</dbReference>
<protein>
    <submittedName>
        <fullName evidence="4">Transcriptional regulator CecR</fullName>
    </submittedName>
</protein>
<dbReference type="InterPro" id="IPR036271">
    <property type="entry name" value="Tet_transcr_reg_TetR-rel_C_sf"/>
</dbReference>
<dbReference type="GO" id="GO:0003700">
    <property type="term" value="F:DNA-binding transcription factor activity"/>
    <property type="evidence" value="ECO:0007669"/>
    <property type="project" value="TreeGrafter"/>
</dbReference>
<dbReference type="SUPFAM" id="SSF46689">
    <property type="entry name" value="Homeodomain-like"/>
    <property type="match status" value="1"/>
</dbReference>
<proteinExistence type="predicted"/>
<dbReference type="Proteomes" id="UP000461443">
    <property type="component" value="Unassembled WGS sequence"/>
</dbReference>